<dbReference type="CDD" id="cd00067">
    <property type="entry name" value="GAL4"/>
    <property type="match status" value="1"/>
</dbReference>
<keyword evidence="4" id="KW-0804">Transcription</keyword>
<dbReference type="OrthoDB" id="3251668at2759"/>
<comment type="subcellular location">
    <subcellularLocation>
        <location evidence="1">Nucleus</location>
    </subcellularLocation>
</comment>
<accession>A0A0D2DVY7</accession>
<dbReference type="EMBL" id="KN847339">
    <property type="protein sequence ID" value="KIW39674.1"/>
    <property type="molecule type" value="Genomic_DNA"/>
</dbReference>
<evidence type="ECO:0000313" key="7">
    <source>
        <dbReference type="EMBL" id="KIW39674.1"/>
    </source>
</evidence>
<dbReference type="Gene3D" id="4.10.240.10">
    <property type="entry name" value="Zn(2)-C6 fungal-type DNA-binding domain"/>
    <property type="match status" value="1"/>
</dbReference>
<evidence type="ECO:0000256" key="4">
    <source>
        <dbReference type="ARBA" id="ARBA00023163"/>
    </source>
</evidence>
<evidence type="ECO:0000256" key="2">
    <source>
        <dbReference type="ARBA" id="ARBA00023015"/>
    </source>
</evidence>
<dbReference type="PANTHER" id="PTHR37534:SF15">
    <property type="entry name" value="ZN(II)2CYS6 TRANSCRIPTION FACTOR (EUROFUNG)"/>
    <property type="match status" value="1"/>
</dbReference>
<dbReference type="VEuPathDB" id="FungiDB:PV06_08266"/>
<evidence type="ECO:0000259" key="6">
    <source>
        <dbReference type="PROSITE" id="PS50048"/>
    </source>
</evidence>
<dbReference type="GO" id="GO:0000976">
    <property type="term" value="F:transcription cis-regulatory region binding"/>
    <property type="evidence" value="ECO:0007669"/>
    <property type="project" value="TreeGrafter"/>
</dbReference>
<proteinExistence type="predicted"/>
<organism evidence="7 8">
    <name type="scientific">Exophiala oligosperma</name>
    <dbReference type="NCBI Taxonomy" id="215243"/>
    <lineage>
        <taxon>Eukaryota</taxon>
        <taxon>Fungi</taxon>
        <taxon>Dikarya</taxon>
        <taxon>Ascomycota</taxon>
        <taxon>Pezizomycotina</taxon>
        <taxon>Eurotiomycetes</taxon>
        <taxon>Chaetothyriomycetidae</taxon>
        <taxon>Chaetothyriales</taxon>
        <taxon>Herpotrichiellaceae</taxon>
        <taxon>Exophiala</taxon>
    </lineage>
</organism>
<evidence type="ECO:0000256" key="1">
    <source>
        <dbReference type="ARBA" id="ARBA00004123"/>
    </source>
</evidence>
<keyword evidence="2" id="KW-0805">Transcription regulation</keyword>
<dbReference type="SUPFAM" id="SSF57701">
    <property type="entry name" value="Zn2/Cys6 DNA-binding domain"/>
    <property type="match status" value="1"/>
</dbReference>
<keyword evidence="3" id="KW-0238">DNA-binding</keyword>
<dbReference type="AlphaFoldDB" id="A0A0D2DVY7"/>
<name>A0A0D2DVY7_9EURO</name>
<dbReference type="GO" id="GO:0045944">
    <property type="term" value="P:positive regulation of transcription by RNA polymerase II"/>
    <property type="evidence" value="ECO:0007669"/>
    <property type="project" value="TreeGrafter"/>
</dbReference>
<evidence type="ECO:0000256" key="5">
    <source>
        <dbReference type="ARBA" id="ARBA00023242"/>
    </source>
</evidence>
<dbReference type="Pfam" id="PF11951">
    <property type="entry name" value="Fungal_trans_2"/>
    <property type="match status" value="1"/>
</dbReference>
<keyword evidence="8" id="KW-1185">Reference proteome</keyword>
<keyword evidence="5" id="KW-0539">Nucleus</keyword>
<feature type="domain" description="Zn(2)-C6 fungal-type" evidence="6">
    <location>
        <begin position="25"/>
        <end position="53"/>
    </location>
</feature>
<dbReference type="InterPro" id="IPR036864">
    <property type="entry name" value="Zn2-C6_fun-type_DNA-bd_sf"/>
</dbReference>
<evidence type="ECO:0000313" key="8">
    <source>
        <dbReference type="Proteomes" id="UP000053342"/>
    </source>
</evidence>
<dbReference type="PROSITE" id="PS50048">
    <property type="entry name" value="ZN2_CY6_FUNGAL_2"/>
    <property type="match status" value="1"/>
</dbReference>
<dbReference type="GO" id="GO:0000981">
    <property type="term" value="F:DNA-binding transcription factor activity, RNA polymerase II-specific"/>
    <property type="evidence" value="ECO:0007669"/>
    <property type="project" value="InterPro"/>
</dbReference>
<dbReference type="GeneID" id="27360340"/>
<dbReference type="GO" id="GO:0008270">
    <property type="term" value="F:zinc ion binding"/>
    <property type="evidence" value="ECO:0007669"/>
    <property type="project" value="InterPro"/>
</dbReference>
<dbReference type="Proteomes" id="UP000053342">
    <property type="component" value="Unassembled WGS sequence"/>
</dbReference>
<dbReference type="HOGENOM" id="CLU_036330_1_1_1"/>
<dbReference type="InterPro" id="IPR021858">
    <property type="entry name" value="Fun_TF"/>
</dbReference>
<gene>
    <name evidence="7" type="ORF">PV06_08266</name>
</gene>
<protein>
    <recommendedName>
        <fullName evidence="6">Zn(2)-C6 fungal-type domain-containing protein</fullName>
    </recommendedName>
</protein>
<reference evidence="7 8" key="1">
    <citation type="submission" date="2015-01" db="EMBL/GenBank/DDBJ databases">
        <title>The Genome Sequence of Exophiala oligosperma CBS72588.</title>
        <authorList>
            <consortium name="The Broad Institute Genomics Platform"/>
            <person name="Cuomo C."/>
            <person name="de Hoog S."/>
            <person name="Gorbushina A."/>
            <person name="Stielow B."/>
            <person name="Teixiera M."/>
            <person name="Abouelleil A."/>
            <person name="Chapman S.B."/>
            <person name="Priest M."/>
            <person name="Young S.K."/>
            <person name="Wortman J."/>
            <person name="Nusbaum C."/>
            <person name="Birren B."/>
        </authorList>
    </citation>
    <scope>NUCLEOTIDE SEQUENCE [LARGE SCALE GENOMIC DNA]</scope>
    <source>
        <strain evidence="7 8">CBS 72588</strain>
    </source>
</reference>
<dbReference type="RefSeq" id="XP_016259890.1">
    <property type="nucleotide sequence ID" value="XM_016409582.1"/>
</dbReference>
<dbReference type="Pfam" id="PF00172">
    <property type="entry name" value="Zn_clus"/>
    <property type="match status" value="1"/>
</dbReference>
<dbReference type="InterPro" id="IPR001138">
    <property type="entry name" value="Zn2Cys6_DnaBD"/>
</dbReference>
<dbReference type="GO" id="GO:0005634">
    <property type="term" value="C:nucleus"/>
    <property type="evidence" value="ECO:0007669"/>
    <property type="project" value="UniProtKB-SubCell"/>
</dbReference>
<evidence type="ECO:0000256" key="3">
    <source>
        <dbReference type="ARBA" id="ARBA00023125"/>
    </source>
</evidence>
<dbReference type="PANTHER" id="PTHR37534">
    <property type="entry name" value="TRANSCRIPTIONAL ACTIVATOR PROTEIN UGA3"/>
    <property type="match status" value="1"/>
</dbReference>
<sequence>MSPALKGKFGSPVYFSSHMLNLPGDCRTCNRRRIRCDRTIPACWKCVSRRLSCPGYEKQLKWVCGAVSKGPYRRYYRPEEADVNLGEASGDQHVEDQRQARRITEWMTHDPSSTPWTEVYPLALFRTSLVEAQLSQPEVATLLNHFTEVVANQLVWYDDDANPWRKLIVPLALDSPTLLTTILAIACGNIVSRMRSDHHHTGSFFRSTQLHREKALRLLSKDFQTMSNLISTESWMPSHSHWGKATLASVIILSYLEIHFPTSGVWRLHLEAARQVIQAIQKPSISDRTTTFLAEELFATTTWALLTDYDADTSVSDQDLHISLDKDGPQPRQPEEMVTMPCQDSGFAGFCLVIRQITQTERLFQQSRIHGVPYIDTETRLVQIGRMLSEARRCALGSVRLEHLRRSKSEHLDASNLIDALYHSTSVYKFRALQFTSNEGSTVVSHRDQLFKSLQTFHDPESFAQDQTWPLFVAGTESKGDVTRQRWIRDRFQLIMSCSCELDRPRVMRFLESYWLQTDSENWVDYGRRQANQDRFLIL</sequence>